<reference evidence="1 2" key="1">
    <citation type="submission" date="2021-01" db="EMBL/GenBank/DDBJ databases">
        <title>Whole genome shotgun sequence of Plantactinospora endophytica NBRC 110450.</title>
        <authorList>
            <person name="Komaki H."/>
            <person name="Tamura T."/>
        </authorList>
    </citation>
    <scope>NUCLEOTIDE SEQUENCE [LARGE SCALE GENOMIC DNA]</scope>
    <source>
        <strain evidence="1 2">NBRC 110450</strain>
    </source>
</reference>
<gene>
    <name evidence="1" type="ORF">Pen02_42310</name>
</gene>
<comment type="caution">
    <text evidence="1">The sequence shown here is derived from an EMBL/GenBank/DDBJ whole genome shotgun (WGS) entry which is preliminary data.</text>
</comment>
<name>A0ABQ4E3N7_9ACTN</name>
<proteinExistence type="predicted"/>
<accession>A0ABQ4E3N7</accession>
<protein>
    <submittedName>
        <fullName evidence="1">Uncharacterized protein</fullName>
    </submittedName>
</protein>
<dbReference type="RefSeq" id="WP_203867799.1">
    <property type="nucleotide sequence ID" value="NZ_BONW01000020.1"/>
</dbReference>
<sequence>MSSAPEPLSMTVDGQDFLVRARAGQSGVYDFEWLTGPSGYGFTVARSDRSPLGHAEAEEAIRGFLAQSDPATGLID</sequence>
<evidence type="ECO:0000313" key="2">
    <source>
        <dbReference type="Proteomes" id="UP000646749"/>
    </source>
</evidence>
<organism evidence="1 2">
    <name type="scientific">Plantactinospora endophytica</name>
    <dbReference type="NCBI Taxonomy" id="673535"/>
    <lineage>
        <taxon>Bacteria</taxon>
        <taxon>Bacillati</taxon>
        <taxon>Actinomycetota</taxon>
        <taxon>Actinomycetes</taxon>
        <taxon>Micromonosporales</taxon>
        <taxon>Micromonosporaceae</taxon>
        <taxon>Plantactinospora</taxon>
    </lineage>
</organism>
<dbReference type="Proteomes" id="UP000646749">
    <property type="component" value="Unassembled WGS sequence"/>
</dbReference>
<evidence type="ECO:0000313" key="1">
    <source>
        <dbReference type="EMBL" id="GIG89295.1"/>
    </source>
</evidence>
<dbReference type="EMBL" id="BONW01000020">
    <property type="protein sequence ID" value="GIG89295.1"/>
    <property type="molecule type" value="Genomic_DNA"/>
</dbReference>
<keyword evidence="2" id="KW-1185">Reference proteome</keyword>